<dbReference type="GO" id="GO:0004674">
    <property type="term" value="F:protein serine/threonine kinase activity"/>
    <property type="evidence" value="ECO:0007669"/>
    <property type="project" value="UniProtKB-KW"/>
</dbReference>
<comment type="catalytic activity">
    <reaction evidence="8">
        <text>L-seryl-[protein] + ATP = O-phospho-L-seryl-[protein] + ADP + H(+)</text>
        <dbReference type="Rhea" id="RHEA:17989"/>
        <dbReference type="Rhea" id="RHEA-COMP:9863"/>
        <dbReference type="Rhea" id="RHEA-COMP:11604"/>
        <dbReference type="ChEBI" id="CHEBI:15378"/>
        <dbReference type="ChEBI" id="CHEBI:29999"/>
        <dbReference type="ChEBI" id="CHEBI:30616"/>
        <dbReference type="ChEBI" id="CHEBI:83421"/>
        <dbReference type="ChEBI" id="CHEBI:456216"/>
        <dbReference type="EC" id="2.7.11.1"/>
    </reaction>
</comment>
<dbReference type="AlphaFoldDB" id="A0A9P7K6G8"/>
<dbReference type="InterPro" id="IPR011009">
    <property type="entry name" value="Kinase-like_dom_sf"/>
</dbReference>
<dbReference type="GO" id="GO:0050684">
    <property type="term" value="P:regulation of mRNA processing"/>
    <property type="evidence" value="ECO:0007669"/>
    <property type="project" value="TreeGrafter"/>
</dbReference>
<evidence type="ECO:0000256" key="7">
    <source>
        <dbReference type="ARBA" id="ARBA00047899"/>
    </source>
</evidence>
<evidence type="ECO:0000256" key="1">
    <source>
        <dbReference type="ARBA" id="ARBA00012513"/>
    </source>
</evidence>
<evidence type="ECO:0000256" key="8">
    <source>
        <dbReference type="ARBA" id="ARBA00048679"/>
    </source>
</evidence>
<keyword evidence="2" id="KW-0723">Serine/threonine-protein kinase</keyword>
<keyword evidence="10" id="KW-1185">Reference proteome</keyword>
<keyword evidence="5" id="KW-0418">Kinase</keyword>
<evidence type="ECO:0000256" key="5">
    <source>
        <dbReference type="ARBA" id="ARBA00022777"/>
    </source>
</evidence>
<dbReference type="Gene3D" id="3.30.200.20">
    <property type="entry name" value="Phosphorylase Kinase, domain 1"/>
    <property type="match status" value="1"/>
</dbReference>
<reference evidence="9" key="1">
    <citation type="submission" date="2021-02" db="EMBL/GenBank/DDBJ databases">
        <authorList>
            <person name="Nieuwenhuis M."/>
            <person name="Van De Peppel L.J.J."/>
        </authorList>
    </citation>
    <scope>NUCLEOTIDE SEQUENCE</scope>
    <source>
        <strain evidence="9">D49</strain>
    </source>
</reference>
<dbReference type="GO" id="GO:0005524">
    <property type="term" value="F:ATP binding"/>
    <property type="evidence" value="ECO:0007669"/>
    <property type="project" value="UniProtKB-KW"/>
</dbReference>
<dbReference type="Proteomes" id="UP000717328">
    <property type="component" value="Unassembled WGS sequence"/>
</dbReference>
<evidence type="ECO:0000313" key="10">
    <source>
        <dbReference type="Proteomes" id="UP000717328"/>
    </source>
</evidence>
<dbReference type="InterPro" id="IPR051334">
    <property type="entry name" value="SRPK"/>
</dbReference>
<protein>
    <recommendedName>
        <fullName evidence="1">non-specific serine/threonine protein kinase</fullName>
        <ecNumber evidence="1">2.7.11.1</ecNumber>
    </recommendedName>
</protein>
<gene>
    <name evidence="9" type="ORF">H0H81_002775</name>
</gene>
<evidence type="ECO:0000256" key="4">
    <source>
        <dbReference type="ARBA" id="ARBA00022741"/>
    </source>
</evidence>
<evidence type="ECO:0000256" key="2">
    <source>
        <dbReference type="ARBA" id="ARBA00022527"/>
    </source>
</evidence>
<keyword evidence="4" id="KW-0547">Nucleotide-binding</keyword>
<evidence type="ECO:0000256" key="6">
    <source>
        <dbReference type="ARBA" id="ARBA00022840"/>
    </source>
</evidence>
<proteinExistence type="predicted"/>
<sequence length="197" mass="22459">MSATIPTSTEPIWYKQYAGIESISGYTPGGYHPVDIGDVYHKRYRVLNKLGHGAFATFWLVKDLQSFPRRFLSLKIAIANAKHIAREIQIVFDDFEIKGPNGTHQCIISELCGPDIQYLHKGNVLLYSSKVAHCQSTKELLQYFERSYTVPITRVDKKPFVPSPHFPKRLTHPACSYMDEVFVSTADPSWIHIKICD</sequence>
<name>A0A9P7K6G8_9AGAR</name>
<keyword evidence="3" id="KW-0808">Transferase</keyword>
<comment type="catalytic activity">
    <reaction evidence="7">
        <text>L-threonyl-[protein] + ATP = O-phospho-L-threonyl-[protein] + ADP + H(+)</text>
        <dbReference type="Rhea" id="RHEA:46608"/>
        <dbReference type="Rhea" id="RHEA-COMP:11060"/>
        <dbReference type="Rhea" id="RHEA-COMP:11605"/>
        <dbReference type="ChEBI" id="CHEBI:15378"/>
        <dbReference type="ChEBI" id="CHEBI:30013"/>
        <dbReference type="ChEBI" id="CHEBI:30616"/>
        <dbReference type="ChEBI" id="CHEBI:61977"/>
        <dbReference type="ChEBI" id="CHEBI:456216"/>
        <dbReference type="EC" id="2.7.11.1"/>
    </reaction>
</comment>
<dbReference type="PANTHER" id="PTHR47634:SF9">
    <property type="entry name" value="PROTEIN KINASE DOMAIN-CONTAINING PROTEIN-RELATED"/>
    <property type="match status" value="1"/>
</dbReference>
<accession>A0A9P7K6G8</accession>
<comment type="caution">
    <text evidence="9">The sequence shown here is derived from an EMBL/GenBank/DDBJ whole genome shotgun (WGS) entry which is preliminary data.</text>
</comment>
<dbReference type="PANTHER" id="PTHR47634">
    <property type="entry name" value="PROTEIN KINASE DOMAIN-CONTAINING PROTEIN-RELATED"/>
    <property type="match status" value="1"/>
</dbReference>
<dbReference type="EMBL" id="JABCKI010005796">
    <property type="protein sequence ID" value="KAG5637890.1"/>
    <property type="molecule type" value="Genomic_DNA"/>
</dbReference>
<keyword evidence="6" id="KW-0067">ATP-binding</keyword>
<evidence type="ECO:0000313" key="9">
    <source>
        <dbReference type="EMBL" id="KAG5637890.1"/>
    </source>
</evidence>
<dbReference type="GO" id="GO:0000245">
    <property type="term" value="P:spliceosomal complex assembly"/>
    <property type="evidence" value="ECO:0007669"/>
    <property type="project" value="TreeGrafter"/>
</dbReference>
<dbReference type="OrthoDB" id="5979581at2759"/>
<organism evidence="9 10">
    <name type="scientific">Sphagnurus paluster</name>
    <dbReference type="NCBI Taxonomy" id="117069"/>
    <lineage>
        <taxon>Eukaryota</taxon>
        <taxon>Fungi</taxon>
        <taxon>Dikarya</taxon>
        <taxon>Basidiomycota</taxon>
        <taxon>Agaricomycotina</taxon>
        <taxon>Agaricomycetes</taxon>
        <taxon>Agaricomycetidae</taxon>
        <taxon>Agaricales</taxon>
        <taxon>Tricholomatineae</taxon>
        <taxon>Lyophyllaceae</taxon>
        <taxon>Sphagnurus</taxon>
    </lineage>
</organism>
<dbReference type="SUPFAM" id="SSF56112">
    <property type="entry name" value="Protein kinase-like (PK-like)"/>
    <property type="match status" value="1"/>
</dbReference>
<reference evidence="9" key="2">
    <citation type="submission" date="2021-10" db="EMBL/GenBank/DDBJ databases">
        <title>Phylogenomics reveals ancestral predisposition of the termite-cultivated fungus Termitomyces towards a domesticated lifestyle.</title>
        <authorList>
            <person name="Auxier B."/>
            <person name="Grum-Grzhimaylo A."/>
            <person name="Cardenas M.E."/>
            <person name="Lodge J.D."/>
            <person name="Laessoe T."/>
            <person name="Pedersen O."/>
            <person name="Smith M.E."/>
            <person name="Kuyper T.W."/>
            <person name="Franco-Molano E.A."/>
            <person name="Baroni T.J."/>
            <person name="Aanen D.K."/>
        </authorList>
    </citation>
    <scope>NUCLEOTIDE SEQUENCE</scope>
    <source>
        <strain evidence="9">D49</strain>
    </source>
</reference>
<dbReference type="EC" id="2.7.11.1" evidence="1"/>
<evidence type="ECO:0000256" key="3">
    <source>
        <dbReference type="ARBA" id="ARBA00022679"/>
    </source>
</evidence>